<dbReference type="AlphaFoldDB" id="A0AA39CG83"/>
<dbReference type="PANTHER" id="PTHR37540:SF10">
    <property type="entry name" value="SIGMA-70 REGION 2 FAMILY PROTEIN"/>
    <property type="match status" value="1"/>
</dbReference>
<accession>A0AA39CG83</accession>
<reference evidence="1" key="1">
    <citation type="submission" date="2022-10" db="EMBL/GenBank/DDBJ databases">
        <title>Culturing micro-colonial fungi from biological soil crusts in the Mojave desert and describing Neophaeococcomyces mojavensis, and introducing the new genera and species Taxawa tesnikishii.</title>
        <authorList>
            <person name="Kurbessoian T."/>
            <person name="Stajich J.E."/>
        </authorList>
    </citation>
    <scope>NUCLEOTIDE SEQUENCE</scope>
    <source>
        <strain evidence="1">TK_41</strain>
    </source>
</reference>
<dbReference type="EMBL" id="JAPDRK010000013">
    <property type="protein sequence ID" value="KAJ9607000.1"/>
    <property type="molecule type" value="Genomic_DNA"/>
</dbReference>
<name>A0AA39CG83_9EURO</name>
<sequence length="432" mass="49467">MTVRTTSPVTVLGKGNSDPFAVYTVTIGPEENDLITLYRDYMIPSAYSAELGQKHMNFLASQDWRDSLAALEDEGAALGTLARYGSIASKYNPRMQRLTYKYLVQSINVLRTKLSRGHDLQSGADCMHVNMLFAAEAISGNLLGAITHGRILLQILQKQWRERKFDYKLLIYQLFIDYQLSSMFVKRMIFDEEEWLERVLQPVWDAATPHIPIYPRKQLDPCISDEWLRSSFEVKRQQFYFMASRAETLDATSHLQLVWMSQMTRGMLFHSRMIDHYLKIGEQLRKPRLSSVEVDELKSQQYLALAAAQLDRHVGGHPKILGVHIYDTSRMTMALKHALEANDLSSRRAASRKYRNAKLWALYVGAVAETAARSTNTNPSGNWFNETLACMATAMKIYSWGDLQPILEGFLYYDGPFYIKRPACFEEGHVDS</sequence>
<proteinExistence type="predicted"/>
<organism evidence="1 2">
    <name type="scientific">Cladophialophora chaetospira</name>
    <dbReference type="NCBI Taxonomy" id="386627"/>
    <lineage>
        <taxon>Eukaryota</taxon>
        <taxon>Fungi</taxon>
        <taxon>Dikarya</taxon>
        <taxon>Ascomycota</taxon>
        <taxon>Pezizomycotina</taxon>
        <taxon>Eurotiomycetes</taxon>
        <taxon>Chaetothyriomycetidae</taxon>
        <taxon>Chaetothyriales</taxon>
        <taxon>Herpotrichiellaceae</taxon>
        <taxon>Cladophialophora</taxon>
    </lineage>
</organism>
<dbReference type="PANTHER" id="PTHR37540">
    <property type="entry name" value="TRANSCRIPTION FACTOR (ACR-2), PUTATIVE-RELATED-RELATED"/>
    <property type="match status" value="1"/>
</dbReference>
<dbReference type="Proteomes" id="UP001172673">
    <property type="component" value="Unassembled WGS sequence"/>
</dbReference>
<comment type="caution">
    <text evidence="1">The sequence shown here is derived from an EMBL/GenBank/DDBJ whole genome shotgun (WGS) entry which is preliminary data.</text>
</comment>
<evidence type="ECO:0000313" key="2">
    <source>
        <dbReference type="Proteomes" id="UP001172673"/>
    </source>
</evidence>
<protein>
    <submittedName>
        <fullName evidence="1">Uncharacterized protein</fullName>
    </submittedName>
</protein>
<gene>
    <name evidence="1" type="ORF">H2200_009011</name>
</gene>
<evidence type="ECO:0000313" key="1">
    <source>
        <dbReference type="EMBL" id="KAJ9607000.1"/>
    </source>
</evidence>
<keyword evidence="2" id="KW-1185">Reference proteome</keyword>